<reference evidence="1 2" key="1">
    <citation type="submission" date="2022-04" db="EMBL/GenBank/DDBJ databases">
        <title>Positive selection, recombination, and allopatry shape intraspecific diversity of widespread and dominant cyanobacteria.</title>
        <authorList>
            <person name="Wei J."/>
            <person name="Shu W."/>
            <person name="Hu C."/>
        </authorList>
    </citation>
    <scope>NUCLEOTIDE SEQUENCE [LARGE SCALE GENOMIC DNA]</scope>
    <source>
        <strain evidence="1 2">AS-A4</strain>
    </source>
</reference>
<evidence type="ECO:0008006" key="3">
    <source>
        <dbReference type="Google" id="ProtNLM"/>
    </source>
</evidence>
<dbReference type="RefSeq" id="WP_190449841.1">
    <property type="nucleotide sequence ID" value="NZ_JAMPLM010000026.1"/>
</dbReference>
<dbReference type="EMBL" id="JAMPLM010000026">
    <property type="protein sequence ID" value="MEP1061061.1"/>
    <property type="molecule type" value="Genomic_DNA"/>
</dbReference>
<keyword evidence="2" id="KW-1185">Reference proteome</keyword>
<gene>
    <name evidence="1" type="ORF">NDI38_21755</name>
</gene>
<dbReference type="Proteomes" id="UP001476950">
    <property type="component" value="Unassembled WGS sequence"/>
</dbReference>
<evidence type="ECO:0000313" key="2">
    <source>
        <dbReference type="Proteomes" id="UP001476950"/>
    </source>
</evidence>
<evidence type="ECO:0000313" key="1">
    <source>
        <dbReference type="EMBL" id="MEP1061061.1"/>
    </source>
</evidence>
<name>A0ABV0KP93_9CYAN</name>
<proteinExistence type="predicted"/>
<organism evidence="1 2">
    <name type="scientific">Stenomitos frigidus AS-A4</name>
    <dbReference type="NCBI Taxonomy" id="2933935"/>
    <lineage>
        <taxon>Bacteria</taxon>
        <taxon>Bacillati</taxon>
        <taxon>Cyanobacteriota</taxon>
        <taxon>Cyanophyceae</taxon>
        <taxon>Leptolyngbyales</taxon>
        <taxon>Leptolyngbyaceae</taxon>
        <taxon>Stenomitos</taxon>
    </lineage>
</organism>
<accession>A0ABV0KP93</accession>
<protein>
    <recommendedName>
        <fullName evidence="3">HTH marR-type domain-containing protein</fullName>
    </recommendedName>
</protein>
<sequence>MIAGVVEAEEAVVAPVEQKPFPKHPKEQLAIIRELLRTTGGEWTVAQIAAQFKGGGRYKGAITENLERLEWFGVLLCREDGHTKRWQFAELQQSA</sequence>
<comment type="caution">
    <text evidence="1">The sequence shown here is derived from an EMBL/GenBank/DDBJ whole genome shotgun (WGS) entry which is preliminary data.</text>
</comment>